<dbReference type="PROSITE" id="PS51257">
    <property type="entry name" value="PROKAR_LIPOPROTEIN"/>
    <property type="match status" value="1"/>
</dbReference>
<accession>A0A840CVK8</accession>
<dbReference type="AlphaFoldDB" id="A0A840CVK8"/>
<feature type="region of interest" description="Disordered" evidence="1">
    <location>
        <begin position="135"/>
        <end position="159"/>
    </location>
</feature>
<reference evidence="3" key="1">
    <citation type="submission" date="2020-08" db="EMBL/GenBank/DDBJ databases">
        <title>Genomic Encyclopedia of Type Strains, Phase IV (KMG-IV): sequencing the most valuable type-strain genomes for metagenomic binning, comparative biology and taxonomic classification.</title>
        <authorList>
            <person name="Goeker M."/>
        </authorList>
    </citation>
    <scope>NUCLEOTIDE SEQUENCE [LARGE SCALE GENOMIC DNA]</scope>
    <source>
        <strain evidence="3">DSM 105720</strain>
    </source>
</reference>
<sequence>MKTTRMTIAAAIVALAFTATSCGNKAKTNAGEAASTEQVASNVLEIDSLLANAENLAGKEVTIEGVCTHTCKHGAKKIFLMGSDDTQTIRVEAGALGAFDAKCVNAIVRVTGTLNEQRIDEAYLQNWEAQLKAKANEKHGEGEAGCSTEKKARGETANTPADRIADFRAKIADRKAKSGKEYLSFYFVEATSYEVQE</sequence>
<comment type="caution">
    <text evidence="3">The sequence shown here is derived from an EMBL/GenBank/DDBJ whole genome shotgun (WGS) entry which is preliminary data.</text>
</comment>
<dbReference type="EMBL" id="JACIER010000005">
    <property type="protein sequence ID" value="MBB4043920.1"/>
    <property type="molecule type" value="Genomic_DNA"/>
</dbReference>
<feature type="signal peptide" evidence="2">
    <location>
        <begin position="1"/>
        <end position="26"/>
    </location>
</feature>
<evidence type="ECO:0000256" key="2">
    <source>
        <dbReference type="SAM" id="SignalP"/>
    </source>
</evidence>
<feature type="chain" id="PRO_5032406820" description="Lipoprotein" evidence="2">
    <location>
        <begin position="27"/>
        <end position="197"/>
    </location>
</feature>
<feature type="compositionally biased region" description="Basic and acidic residues" evidence="1">
    <location>
        <begin position="135"/>
        <end position="154"/>
    </location>
</feature>
<gene>
    <name evidence="3" type="ORF">GGR06_001706</name>
</gene>
<keyword evidence="2" id="KW-0732">Signal</keyword>
<dbReference type="RefSeq" id="WP_183208281.1">
    <property type="nucleotide sequence ID" value="NZ_JACIER010000005.1"/>
</dbReference>
<protein>
    <recommendedName>
        <fullName evidence="5">Lipoprotein</fullName>
    </recommendedName>
</protein>
<evidence type="ECO:0000313" key="3">
    <source>
        <dbReference type="EMBL" id="MBB4043920.1"/>
    </source>
</evidence>
<name>A0A840CVK8_9BACE</name>
<proteinExistence type="predicted"/>
<evidence type="ECO:0008006" key="5">
    <source>
        <dbReference type="Google" id="ProtNLM"/>
    </source>
</evidence>
<evidence type="ECO:0000256" key="1">
    <source>
        <dbReference type="SAM" id="MobiDB-lite"/>
    </source>
</evidence>
<keyword evidence="4" id="KW-1185">Reference proteome</keyword>
<dbReference type="Proteomes" id="UP000560658">
    <property type="component" value="Unassembled WGS sequence"/>
</dbReference>
<evidence type="ECO:0000313" key="4">
    <source>
        <dbReference type="Proteomes" id="UP000560658"/>
    </source>
</evidence>
<organism evidence="3 4">
    <name type="scientific">Bacteroides reticulotermitis</name>
    <dbReference type="NCBI Taxonomy" id="1133319"/>
    <lineage>
        <taxon>Bacteria</taxon>
        <taxon>Pseudomonadati</taxon>
        <taxon>Bacteroidota</taxon>
        <taxon>Bacteroidia</taxon>
        <taxon>Bacteroidales</taxon>
        <taxon>Bacteroidaceae</taxon>
        <taxon>Bacteroides</taxon>
    </lineage>
</organism>